<dbReference type="InterPro" id="IPR020084">
    <property type="entry name" value="NUDIX_hydrolase_CS"/>
</dbReference>
<dbReference type="PROSITE" id="PS51462">
    <property type="entry name" value="NUDIX"/>
    <property type="match status" value="1"/>
</dbReference>
<comment type="cofactor">
    <cofactor evidence="1">
        <name>Mg(2+)</name>
        <dbReference type="ChEBI" id="CHEBI:18420"/>
    </cofactor>
</comment>
<keyword evidence="2 5" id="KW-0378">Hydrolase</keyword>
<dbReference type="GO" id="GO:0006167">
    <property type="term" value="P:AMP biosynthetic process"/>
    <property type="evidence" value="ECO:0007669"/>
    <property type="project" value="TreeGrafter"/>
</dbReference>
<reference evidence="5 6" key="1">
    <citation type="submission" date="2017-10" db="EMBL/GenBank/DDBJ databases">
        <title>Massilia psychrophilum sp. nov., a novel purple-pigmented bacterium isolated from Tianshan glacier, Xinjiang Municipality, China.</title>
        <authorList>
            <person name="Wang H."/>
        </authorList>
    </citation>
    <scope>NUCLEOTIDE SEQUENCE [LARGE SCALE GENOMIC DNA]</scope>
    <source>
        <strain evidence="5 6">JCM 30813</strain>
    </source>
</reference>
<evidence type="ECO:0000313" key="6">
    <source>
        <dbReference type="Proteomes" id="UP000228593"/>
    </source>
</evidence>
<protein>
    <submittedName>
        <fullName evidence="5">NUDIX hydrolase</fullName>
    </submittedName>
</protein>
<dbReference type="SUPFAM" id="SSF55811">
    <property type="entry name" value="Nudix"/>
    <property type="match status" value="1"/>
</dbReference>
<dbReference type="PANTHER" id="PTHR21340:SF0">
    <property type="entry name" value="BIS(5'-NUCLEOSYL)-TETRAPHOSPHATASE [ASYMMETRICAL]"/>
    <property type="match status" value="1"/>
</dbReference>
<dbReference type="CDD" id="cd02883">
    <property type="entry name" value="NUDIX_Hydrolase"/>
    <property type="match status" value="1"/>
</dbReference>
<evidence type="ECO:0000256" key="3">
    <source>
        <dbReference type="SAM" id="MobiDB-lite"/>
    </source>
</evidence>
<dbReference type="GO" id="GO:0004081">
    <property type="term" value="F:bis(5'-nucleosyl)-tetraphosphatase (asymmetrical) activity"/>
    <property type="evidence" value="ECO:0007669"/>
    <property type="project" value="TreeGrafter"/>
</dbReference>
<comment type="caution">
    <text evidence="5">The sequence shown here is derived from an EMBL/GenBank/DDBJ whole genome shotgun (WGS) entry which is preliminary data.</text>
</comment>
<evidence type="ECO:0000259" key="4">
    <source>
        <dbReference type="PROSITE" id="PS51462"/>
    </source>
</evidence>
<name>A0A2G8T2F0_9BURK</name>
<feature type="domain" description="Nudix hydrolase" evidence="4">
    <location>
        <begin position="53"/>
        <end position="191"/>
    </location>
</feature>
<dbReference type="GO" id="GO:0006754">
    <property type="term" value="P:ATP biosynthetic process"/>
    <property type="evidence" value="ECO:0007669"/>
    <property type="project" value="TreeGrafter"/>
</dbReference>
<accession>A0A2G8T2F0</accession>
<feature type="compositionally biased region" description="Basic and acidic residues" evidence="3">
    <location>
        <begin position="1"/>
        <end position="10"/>
    </location>
</feature>
<feature type="region of interest" description="Disordered" evidence="3">
    <location>
        <begin position="1"/>
        <end position="51"/>
    </location>
</feature>
<dbReference type="PROSITE" id="PS00893">
    <property type="entry name" value="NUDIX_BOX"/>
    <property type="match status" value="1"/>
</dbReference>
<dbReference type="AlphaFoldDB" id="A0A2G8T2F0"/>
<keyword evidence="6" id="KW-1185">Reference proteome</keyword>
<dbReference type="InterPro" id="IPR000086">
    <property type="entry name" value="NUDIX_hydrolase_dom"/>
</dbReference>
<dbReference type="Gene3D" id="3.90.79.10">
    <property type="entry name" value="Nucleoside Triphosphate Pyrophosphohydrolase"/>
    <property type="match status" value="1"/>
</dbReference>
<evidence type="ECO:0000313" key="5">
    <source>
        <dbReference type="EMBL" id="PIL40211.1"/>
    </source>
</evidence>
<dbReference type="OrthoDB" id="5511555at2"/>
<dbReference type="PANTHER" id="PTHR21340">
    <property type="entry name" value="DIADENOSINE 5,5-P1,P4-TETRAPHOSPHATE PYROPHOSPHOHYDROLASE MUTT"/>
    <property type="match status" value="1"/>
</dbReference>
<dbReference type="Proteomes" id="UP000228593">
    <property type="component" value="Unassembled WGS sequence"/>
</dbReference>
<gene>
    <name evidence="5" type="ORF">CR103_08460</name>
</gene>
<dbReference type="Pfam" id="PF00293">
    <property type="entry name" value="NUDIX"/>
    <property type="match status" value="1"/>
</dbReference>
<dbReference type="InterPro" id="IPR051325">
    <property type="entry name" value="Nudix_hydrolase_domain"/>
</dbReference>
<feature type="compositionally biased region" description="Basic residues" evidence="3">
    <location>
        <begin position="21"/>
        <end position="34"/>
    </location>
</feature>
<feature type="compositionally biased region" description="Low complexity" evidence="3">
    <location>
        <begin position="11"/>
        <end position="20"/>
    </location>
</feature>
<organism evidence="5 6">
    <name type="scientific">Massilia psychrophila</name>
    <dbReference type="NCBI Taxonomy" id="1603353"/>
    <lineage>
        <taxon>Bacteria</taxon>
        <taxon>Pseudomonadati</taxon>
        <taxon>Pseudomonadota</taxon>
        <taxon>Betaproteobacteria</taxon>
        <taxon>Burkholderiales</taxon>
        <taxon>Oxalobacteraceae</taxon>
        <taxon>Telluria group</taxon>
        <taxon>Massilia</taxon>
    </lineage>
</organism>
<sequence>MRAAGRHDFYAGRPRQAGQRRGARTHLPRGRRRAQMNGASNDSLPKRQLPRGPLPISCGTLIVNRAGRLLLCHVTDTAKWDIPKGMQDAGESTLEAAMRELREEAGIAFAPERYLELGLFDYRPDKRLHLFLVHAGVELTSLDHLACTSFFPHHASGAATPEVDGYRWAARAEVAALCWPRMGQRLLALAW</sequence>
<dbReference type="EMBL" id="PDOB01000010">
    <property type="protein sequence ID" value="PIL40211.1"/>
    <property type="molecule type" value="Genomic_DNA"/>
</dbReference>
<dbReference type="InterPro" id="IPR015797">
    <property type="entry name" value="NUDIX_hydrolase-like_dom_sf"/>
</dbReference>
<evidence type="ECO:0000256" key="1">
    <source>
        <dbReference type="ARBA" id="ARBA00001946"/>
    </source>
</evidence>
<evidence type="ECO:0000256" key="2">
    <source>
        <dbReference type="ARBA" id="ARBA00022801"/>
    </source>
</evidence>
<proteinExistence type="predicted"/>